<dbReference type="Proteomes" id="UP000032668">
    <property type="component" value="Unassembled WGS sequence"/>
</dbReference>
<sequence length="264" mass="28378">MPRITGQTNHDGVQAVSLSLQILERLAQHSNGVGVTALADSFGTSKSRVHRHLQTLVAQGYVVQLETSEKYTIGARLIMLGRRIAEAFDLAQISRGVMIGLREALGYSVVISQLDTEGNRVLATMAGKSAIEINVKPGSILPFHCSSQGKISLAFAEPELCERVLASPLTKMTSYTNTNVEALRKEIDEIRLRGWAVAPNEALIGVNTLAAPIRDGAGTLIGSLGIVDSVQHIAEIPRDEQIEALTSAAVEISRLLGYRVEATQ</sequence>
<dbReference type="SUPFAM" id="SSF46785">
    <property type="entry name" value="Winged helix' DNA-binding domain"/>
    <property type="match status" value="1"/>
</dbReference>
<dbReference type="AlphaFoldDB" id="A0A0D6PIR4"/>
<evidence type="ECO:0000259" key="4">
    <source>
        <dbReference type="PROSITE" id="PS51077"/>
    </source>
</evidence>
<name>A0A0D6PIR4_9PROT</name>
<dbReference type="STRING" id="1120923.SAMN02746095_03396"/>
<dbReference type="GO" id="GO:0003677">
    <property type="term" value="F:DNA binding"/>
    <property type="evidence" value="ECO:0007669"/>
    <property type="project" value="UniProtKB-KW"/>
</dbReference>
<dbReference type="CDD" id="cd00090">
    <property type="entry name" value="HTH_ARSR"/>
    <property type="match status" value="1"/>
</dbReference>
<dbReference type="PANTHER" id="PTHR30136:SF24">
    <property type="entry name" value="HTH-TYPE TRANSCRIPTIONAL REPRESSOR ALLR"/>
    <property type="match status" value="1"/>
</dbReference>
<dbReference type="SUPFAM" id="SSF55781">
    <property type="entry name" value="GAF domain-like"/>
    <property type="match status" value="1"/>
</dbReference>
<dbReference type="InterPro" id="IPR050707">
    <property type="entry name" value="HTH_MetabolicPath_Reg"/>
</dbReference>
<evidence type="ECO:0000313" key="6">
    <source>
        <dbReference type="EMBL" id="GAN81572.1"/>
    </source>
</evidence>
<dbReference type="InterPro" id="IPR029016">
    <property type="entry name" value="GAF-like_dom_sf"/>
</dbReference>
<dbReference type="InterPro" id="IPR005471">
    <property type="entry name" value="Tscrpt_reg_IclR_N"/>
</dbReference>
<dbReference type="PROSITE" id="PS51078">
    <property type="entry name" value="ICLR_ED"/>
    <property type="match status" value="1"/>
</dbReference>
<accession>A0A0D6PIR4</accession>
<dbReference type="InterPro" id="IPR014757">
    <property type="entry name" value="Tscrpt_reg_IclR_C"/>
</dbReference>
<keyword evidence="3" id="KW-0804">Transcription</keyword>
<dbReference type="Gene3D" id="3.30.450.40">
    <property type="match status" value="1"/>
</dbReference>
<keyword evidence="1" id="KW-0805">Transcription regulation</keyword>
<evidence type="ECO:0000256" key="1">
    <source>
        <dbReference type="ARBA" id="ARBA00023015"/>
    </source>
</evidence>
<dbReference type="GO" id="GO:0045892">
    <property type="term" value="P:negative regulation of DNA-templated transcription"/>
    <property type="evidence" value="ECO:0007669"/>
    <property type="project" value="TreeGrafter"/>
</dbReference>
<keyword evidence="2" id="KW-0238">DNA-binding</keyword>
<dbReference type="InterPro" id="IPR011991">
    <property type="entry name" value="ArsR-like_HTH"/>
</dbReference>
<dbReference type="Gene3D" id="1.10.10.10">
    <property type="entry name" value="Winged helix-like DNA-binding domain superfamily/Winged helix DNA-binding domain"/>
    <property type="match status" value="1"/>
</dbReference>
<dbReference type="Pfam" id="PF01614">
    <property type="entry name" value="IclR_C"/>
    <property type="match status" value="1"/>
</dbReference>
<dbReference type="GO" id="GO:0003700">
    <property type="term" value="F:DNA-binding transcription factor activity"/>
    <property type="evidence" value="ECO:0007669"/>
    <property type="project" value="TreeGrafter"/>
</dbReference>
<dbReference type="SMART" id="SM00346">
    <property type="entry name" value="HTH_ICLR"/>
    <property type="match status" value="1"/>
</dbReference>
<dbReference type="InterPro" id="IPR036388">
    <property type="entry name" value="WH-like_DNA-bd_sf"/>
</dbReference>
<dbReference type="PROSITE" id="PS51077">
    <property type="entry name" value="HTH_ICLR"/>
    <property type="match status" value="1"/>
</dbReference>
<dbReference type="EMBL" id="BANC01000101">
    <property type="protein sequence ID" value="GAN81572.1"/>
    <property type="molecule type" value="Genomic_DNA"/>
</dbReference>
<evidence type="ECO:0000259" key="5">
    <source>
        <dbReference type="PROSITE" id="PS51078"/>
    </source>
</evidence>
<feature type="domain" description="IclR-ED" evidence="5">
    <location>
        <begin position="76"/>
        <end position="258"/>
    </location>
</feature>
<proteinExistence type="predicted"/>
<dbReference type="Pfam" id="PF09339">
    <property type="entry name" value="HTH_IclR"/>
    <property type="match status" value="1"/>
</dbReference>
<dbReference type="InterPro" id="IPR036390">
    <property type="entry name" value="WH_DNA-bd_sf"/>
</dbReference>
<keyword evidence="7" id="KW-1185">Reference proteome</keyword>
<protein>
    <submittedName>
        <fullName evidence="6">Transcriptional regulator IclR</fullName>
    </submittedName>
</protein>
<reference evidence="6 7" key="1">
    <citation type="submission" date="2012-11" db="EMBL/GenBank/DDBJ databases">
        <title>Whole genome sequence of Acidocella aminolytica 101 = DSM 11237.</title>
        <authorList>
            <person name="Azuma Y."/>
            <person name="Higashiura N."/>
            <person name="Hirakawa H."/>
            <person name="Matsushita K."/>
        </authorList>
    </citation>
    <scope>NUCLEOTIDE SEQUENCE [LARGE SCALE GENOMIC DNA]</scope>
    <source>
        <strain evidence="7">101 / DSM 11237</strain>
    </source>
</reference>
<feature type="domain" description="HTH iclR-type" evidence="4">
    <location>
        <begin position="13"/>
        <end position="75"/>
    </location>
</feature>
<evidence type="ECO:0000313" key="7">
    <source>
        <dbReference type="Proteomes" id="UP000032668"/>
    </source>
</evidence>
<dbReference type="OrthoDB" id="9807558at2"/>
<evidence type="ECO:0000256" key="3">
    <source>
        <dbReference type="ARBA" id="ARBA00023163"/>
    </source>
</evidence>
<organism evidence="6 7">
    <name type="scientific">Acidocella aminolytica 101 = DSM 11237</name>
    <dbReference type="NCBI Taxonomy" id="1120923"/>
    <lineage>
        <taxon>Bacteria</taxon>
        <taxon>Pseudomonadati</taxon>
        <taxon>Pseudomonadota</taxon>
        <taxon>Alphaproteobacteria</taxon>
        <taxon>Acetobacterales</taxon>
        <taxon>Acidocellaceae</taxon>
        <taxon>Acidocella</taxon>
    </lineage>
</organism>
<dbReference type="RefSeq" id="WP_048879963.1">
    <property type="nucleotide sequence ID" value="NZ_BANC01000101.1"/>
</dbReference>
<dbReference type="PANTHER" id="PTHR30136">
    <property type="entry name" value="HELIX-TURN-HELIX TRANSCRIPTIONAL REGULATOR, ICLR FAMILY"/>
    <property type="match status" value="1"/>
</dbReference>
<comment type="caution">
    <text evidence="6">The sequence shown here is derived from an EMBL/GenBank/DDBJ whole genome shotgun (WGS) entry which is preliminary data.</text>
</comment>
<evidence type="ECO:0000256" key="2">
    <source>
        <dbReference type="ARBA" id="ARBA00023125"/>
    </source>
</evidence>
<gene>
    <name evidence="6" type="ORF">Aam_103_016</name>
</gene>